<proteinExistence type="predicted"/>
<keyword evidence="2" id="KW-1185">Reference proteome</keyword>
<accession>A0ACB5R6X7</accession>
<name>A0ACB5R6X7_9BURK</name>
<organism evidence="1 2">
    <name type="scientific">Caballeronia novacaledonica</name>
    <dbReference type="NCBI Taxonomy" id="1544861"/>
    <lineage>
        <taxon>Bacteria</taxon>
        <taxon>Pseudomonadati</taxon>
        <taxon>Pseudomonadota</taxon>
        <taxon>Betaproteobacteria</taxon>
        <taxon>Burkholderiales</taxon>
        <taxon>Burkholderiaceae</taxon>
        <taxon>Caballeronia</taxon>
    </lineage>
</organism>
<evidence type="ECO:0000313" key="1">
    <source>
        <dbReference type="EMBL" id="GJH22777.1"/>
    </source>
</evidence>
<protein>
    <submittedName>
        <fullName evidence="1">Uncharacterized protein</fullName>
    </submittedName>
</protein>
<comment type="caution">
    <text evidence="1">The sequence shown here is derived from an EMBL/GenBank/DDBJ whole genome shotgun (WGS) entry which is preliminary data.</text>
</comment>
<dbReference type="Proteomes" id="UP001055013">
    <property type="component" value="Unassembled WGS sequence"/>
</dbReference>
<dbReference type="EMBL" id="BPUR01000052">
    <property type="protein sequence ID" value="GJH22777.1"/>
    <property type="molecule type" value="Genomic_DNA"/>
</dbReference>
<gene>
    <name evidence="1" type="ORF">CBA19CS22_39565</name>
</gene>
<reference evidence="1" key="1">
    <citation type="submission" date="2021-09" db="EMBL/GenBank/DDBJ databases">
        <title>Isolation and characterization of 3-chlorobenzoate degrading bacteria from soils in Shizuoka.</title>
        <authorList>
            <person name="Ifat A."/>
            <person name="Ogawa N."/>
            <person name="Kimbara K."/>
            <person name="Moriuchi R."/>
            <person name="Dohra H."/>
            <person name="Shintani M."/>
        </authorList>
    </citation>
    <scope>NUCLEOTIDE SEQUENCE</scope>
    <source>
        <strain evidence="1">19CS2-2</strain>
    </source>
</reference>
<evidence type="ECO:0000313" key="2">
    <source>
        <dbReference type="Proteomes" id="UP001055013"/>
    </source>
</evidence>
<sequence length="75" mass="8499">MPECWLFVRCGQCERSSEYPLKLMAKRHSPKRKLSEVLAKLVCANCGGRPAKIALKENHLRDGKGKPEGWVVYLS</sequence>